<feature type="signal peptide" evidence="1">
    <location>
        <begin position="1"/>
        <end position="22"/>
    </location>
</feature>
<accession>A0A855X9B7</accession>
<gene>
    <name evidence="2" type="ORF">C3F09_04835</name>
</gene>
<feature type="chain" id="PRO_5032899253" description="Helix-hairpin-helix domain-containing protein" evidence="1">
    <location>
        <begin position="23"/>
        <end position="450"/>
    </location>
</feature>
<keyword evidence="1" id="KW-0732">Signal</keyword>
<reference evidence="2 3" key="1">
    <citation type="journal article" date="2018" name="ISME J.">
        <title>A methanotrophic archaeon couples anaerobic oxidation of methane to Fe(III) reduction.</title>
        <authorList>
            <person name="Cai C."/>
            <person name="Leu A.O."/>
            <person name="Xie G.J."/>
            <person name="Guo J."/>
            <person name="Feng Y."/>
            <person name="Zhao J.X."/>
            <person name="Tyson G.W."/>
            <person name="Yuan Z."/>
            <person name="Hu S."/>
        </authorList>
    </citation>
    <scope>NUCLEOTIDE SEQUENCE [LARGE SCALE GENOMIC DNA]</scope>
    <source>
        <strain evidence="2">FeB_12</strain>
    </source>
</reference>
<evidence type="ECO:0000313" key="2">
    <source>
        <dbReference type="EMBL" id="PWB73792.1"/>
    </source>
</evidence>
<name>A0A855X9B7_9BACT</name>
<evidence type="ECO:0000256" key="1">
    <source>
        <dbReference type="SAM" id="SignalP"/>
    </source>
</evidence>
<sequence>MNRALLLGVFCILILAPTVAPGQELSTDVFPSEDELLEALIAGDIDYDQYILLLDIAQHGVDTANLYLLDLVPNLSSLTDRAGQSGLETDQQELFVRRAGARPSRVRYLYYRTLDTKEQFRYRLDSRVRVSDSWRAEFGIRRELSGRERFVGRSLIYQTDSGLVRKVAFGSVTERYGLGSVIGYRGKLLRYSDELDAESFFCPDNGNFNGVSADLRMPTWQIRSMASYVRDTSLALSTFALMAEPTAGVIRPYAVFGGNRLRNRATGGKIDDFKLAGGIVLRDARHYVAAEYCAQTVSGRESGTLLFEGAHGLRRIRLEYAGWWYGDNYLDLTSGGKAAGISTRIDLPEVDFALTSKRPGQRGGRLSVRTDLGPATRLFGSAIYARRNADSGNFQWLEGLERELTKQLSVRIDYLHSSKDRNTVDEADTRFNRRVRAETRFITDKVRLRT</sequence>
<dbReference type="Proteomes" id="UP000250918">
    <property type="component" value="Unassembled WGS sequence"/>
</dbReference>
<evidence type="ECO:0008006" key="4">
    <source>
        <dbReference type="Google" id="ProtNLM"/>
    </source>
</evidence>
<protein>
    <recommendedName>
        <fullName evidence="4">Helix-hairpin-helix domain-containing protein</fullName>
    </recommendedName>
</protein>
<dbReference type="EMBL" id="PQAP01000048">
    <property type="protein sequence ID" value="PWB73792.1"/>
    <property type="molecule type" value="Genomic_DNA"/>
</dbReference>
<proteinExistence type="predicted"/>
<comment type="caution">
    <text evidence="2">The sequence shown here is derived from an EMBL/GenBank/DDBJ whole genome shotgun (WGS) entry which is preliminary data.</text>
</comment>
<feature type="non-terminal residue" evidence="2">
    <location>
        <position position="450"/>
    </location>
</feature>
<evidence type="ECO:0000313" key="3">
    <source>
        <dbReference type="Proteomes" id="UP000250918"/>
    </source>
</evidence>
<organism evidence="2 3">
    <name type="scientific">candidate division GN15 bacterium</name>
    <dbReference type="NCBI Taxonomy" id="2072418"/>
    <lineage>
        <taxon>Bacteria</taxon>
        <taxon>candidate division GN15</taxon>
    </lineage>
</organism>
<dbReference type="AlphaFoldDB" id="A0A855X9B7"/>